<gene>
    <name evidence="1" type="ORF">ANN_21256</name>
</gene>
<dbReference type="PANTHER" id="PTHR47326:SF1">
    <property type="entry name" value="HTH PSQ-TYPE DOMAIN-CONTAINING PROTEIN"/>
    <property type="match status" value="1"/>
</dbReference>
<organism evidence="1 2">
    <name type="scientific">Periplaneta americana</name>
    <name type="common">American cockroach</name>
    <name type="synonym">Blatta americana</name>
    <dbReference type="NCBI Taxonomy" id="6978"/>
    <lineage>
        <taxon>Eukaryota</taxon>
        <taxon>Metazoa</taxon>
        <taxon>Ecdysozoa</taxon>
        <taxon>Arthropoda</taxon>
        <taxon>Hexapoda</taxon>
        <taxon>Insecta</taxon>
        <taxon>Pterygota</taxon>
        <taxon>Neoptera</taxon>
        <taxon>Polyneoptera</taxon>
        <taxon>Dictyoptera</taxon>
        <taxon>Blattodea</taxon>
        <taxon>Blattoidea</taxon>
        <taxon>Blattidae</taxon>
        <taxon>Blattinae</taxon>
        <taxon>Periplaneta</taxon>
    </lineage>
</organism>
<proteinExistence type="predicted"/>
<evidence type="ECO:0000313" key="2">
    <source>
        <dbReference type="Proteomes" id="UP001148838"/>
    </source>
</evidence>
<dbReference type="Proteomes" id="UP001148838">
    <property type="component" value="Unassembled WGS sequence"/>
</dbReference>
<evidence type="ECO:0000313" key="1">
    <source>
        <dbReference type="EMBL" id="KAJ4432633.1"/>
    </source>
</evidence>
<protein>
    <submittedName>
        <fullName evidence="1">Uncharacterized protein</fullName>
    </submittedName>
</protein>
<sequence length="192" mass="22362">MAVEIVVEENGDMEEKEGNVKTDERMEYARDEKRLNPRNPYTRRIDITAFKESTRSGYIIDPTVRFETDEEQTAEVDNEKKNIYNPTIPYYLKKYQLKELEVIGLLVGARVDTIVVWSARSPDLTPLDFILWGWMKEKVYQTEIASREELVAKINTAAMEIHQHGMDNVQRDVSRRAEACVRARGGHFEHLL</sequence>
<comment type="caution">
    <text evidence="1">The sequence shown here is derived from an EMBL/GenBank/DDBJ whole genome shotgun (WGS) entry which is preliminary data.</text>
</comment>
<dbReference type="PANTHER" id="PTHR47326">
    <property type="entry name" value="TRANSPOSABLE ELEMENT TC3 TRANSPOSASE-LIKE PROTEIN"/>
    <property type="match status" value="1"/>
</dbReference>
<keyword evidence="2" id="KW-1185">Reference proteome</keyword>
<reference evidence="1 2" key="1">
    <citation type="journal article" date="2022" name="Allergy">
        <title>Genome assembly and annotation of Periplaneta americana reveal a comprehensive cockroach allergen profile.</title>
        <authorList>
            <person name="Wang L."/>
            <person name="Xiong Q."/>
            <person name="Saelim N."/>
            <person name="Wang L."/>
            <person name="Nong W."/>
            <person name="Wan A.T."/>
            <person name="Shi M."/>
            <person name="Liu X."/>
            <person name="Cao Q."/>
            <person name="Hui J.H.L."/>
            <person name="Sookrung N."/>
            <person name="Leung T.F."/>
            <person name="Tungtrongchitr A."/>
            <person name="Tsui S.K.W."/>
        </authorList>
    </citation>
    <scope>NUCLEOTIDE SEQUENCE [LARGE SCALE GENOMIC DNA]</scope>
    <source>
        <strain evidence="1">PWHHKU_190912</strain>
    </source>
</reference>
<dbReference type="EMBL" id="JAJSOF020000029">
    <property type="protein sequence ID" value="KAJ4432633.1"/>
    <property type="molecule type" value="Genomic_DNA"/>
</dbReference>
<dbReference type="Gene3D" id="3.30.420.10">
    <property type="entry name" value="Ribonuclease H-like superfamily/Ribonuclease H"/>
    <property type="match status" value="1"/>
</dbReference>
<dbReference type="InterPro" id="IPR036397">
    <property type="entry name" value="RNaseH_sf"/>
</dbReference>
<name>A0ABQ8SF58_PERAM</name>
<accession>A0ABQ8SF58</accession>